<keyword evidence="4 9" id="KW-0068">Autocatalytic cleavage</keyword>
<dbReference type="GO" id="GO:0015940">
    <property type="term" value="P:pantothenate biosynthetic process"/>
    <property type="evidence" value="ECO:0007669"/>
    <property type="project" value="UniProtKB-UniRule"/>
</dbReference>
<evidence type="ECO:0000256" key="10">
    <source>
        <dbReference type="PIRSR" id="PIRSR006246-1"/>
    </source>
</evidence>
<evidence type="ECO:0000313" key="14">
    <source>
        <dbReference type="EMBL" id="BEQ13116.1"/>
    </source>
</evidence>
<evidence type="ECO:0000256" key="5">
    <source>
        <dbReference type="ARBA" id="ARBA00023145"/>
    </source>
</evidence>
<comment type="PTM">
    <text evidence="9 12">Is synthesized initially as an inactive proenzyme, which is activated by self-cleavage at a specific serine bond to produce a beta-subunit with a hydroxyl group at its C-terminus and an alpha-subunit with a pyruvoyl group at its N-terminus.</text>
</comment>
<dbReference type="AlphaFoldDB" id="A0AAU9ER72"/>
<dbReference type="Gene3D" id="2.40.40.20">
    <property type="match status" value="1"/>
</dbReference>
<dbReference type="PIRSF" id="PIRSF006246">
    <property type="entry name" value="Asp_decarbox"/>
    <property type="match status" value="1"/>
</dbReference>
<dbReference type="RefSeq" id="WP_350341529.1">
    <property type="nucleotide sequence ID" value="NZ_AP028679.1"/>
</dbReference>
<comment type="function">
    <text evidence="9">Catalyzes the pyruvoyl-dependent decarboxylation of aspartate to produce beta-alanine.</text>
</comment>
<feature type="chain" id="PRO_5043071018" description="Aspartate 1-decarboxylase alpha chain" evidence="9 13">
    <location>
        <begin position="25"/>
        <end position="129"/>
    </location>
</feature>
<keyword evidence="1 9" id="KW-0963">Cytoplasm</keyword>
<comment type="catalytic activity">
    <reaction evidence="9">
        <text>L-aspartate + H(+) = beta-alanine + CO2</text>
        <dbReference type="Rhea" id="RHEA:19497"/>
        <dbReference type="ChEBI" id="CHEBI:15378"/>
        <dbReference type="ChEBI" id="CHEBI:16526"/>
        <dbReference type="ChEBI" id="CHEBI:29991"/>
        <dbReference type="ChEBI" id="CHEBI:57966"/>
        <dbReference type="EC" id="4.1.1.11"/>
    </reaction>
</comment>
<keyword evidence="3 9" id="KW-0210">Decarboxylase</keyword>
<keyword evidence="15" id="KW-1185">Reference proteome</keyword>
<dbReference type="GO" id="GO:0005829">
    <property type="term" value="C:cytosol"/>
    <property type="evidence" value="ECO:0007669"/>
    <property type="project" value="TreeGrafter"/>
</dbReference>
<dbReference type="CDD" id="cd06919">
    <property type="entry name" value="Asp_decarbox"/>
    <property type="match status" value="1"/>
</dbReference>
<comment type="cofactor">
    <cofactor evidence="9 10">
        <name>pyruvate</name>
        <dbReference type="ChEBI" id="CHEBI:15361"/>
    </cofactor>
    <text evidence="9 10">Binds 1 pyruvoyl group covalently per subunit.</text>
</comment>
<dbReference type="Proteomes" id="UP001366166">
    <property type="component" value="Chromosome"/>
</dbReference>
<dbReference type="EMBL" id="AP028679">
    <property type="protein sequence ID" value="BEQ13116.1"/>
    <property type="molecule type" value="Genomic_DNA"/>
</dbReference>
<evidence type="ECO:0000256" key="7">
    <source>
        <dbReference type="ARBA" id="ARBA00023270"/>
    </source>
</evidence>
<evidence type="ECO:0000256" key="13">
    <source>
        <dbReference type="PIRSR" id="PIRSR006246-5"/>
    </source>
</evidence>
<evidence type="ECO:0000256" key="11">
    <source>
        <dbReference type="PIRSR" id="PIRSR006246-2"/>
    </source>
</evidence>
<feature type="modified residue" description="Pyruvic acid (Ser)" evidence="9 12">
    <location>
        <position position="25"/>
    </location>
</feature>
<evidence type="ECO:0000256" key="9">
    <source>
        <dbReference type="HAMAP-Rule" id="MF_00446"/>
    </source>
</evidence>
<dbReference type="PANTHER" id="PTHR21012">
    <property type="entry name" value="ASPARTATE 1-DECARBOXYLASE"/>
    <property type="match status" value="1"/>
</dbReference>
<dbReference type="PANTHER" id="PTHR21012:SF0">
    <property type="entry name" value="ASPARTATE 1-DECARBOXYLASE"/>
    <property type="match status" value="1"/>
</dbReference>
<evidence type="ECO:0000256" key="12">
    <source>
        <dbReference type="PIRSR" id="PIRSR006246-3"/>
    </source>
</evidence>
<keyword evidence="7 9" id="KW-0704">Schiff base</keyword>
<comment type="subcellular location">
    <subcellularLocation>
        <location evidence="9">Cytoplasm</location>
    </subcellularLocation>
</comment>
<comment type="pathway">
    <text evidence="9">Cofactor biosynthesis; (R)-pantothenate biosynthesis; beta-alanine from L-aspartate: step 1/1.</text>
</comment>
<dbReference type="GO" id="GO:0004068">
    <property type="term" value="F:aspartate 1-decarboxylase activity"/>
    <property type="evidence" value="ECO:0007669"/>
    <property type="project" value="UniProtKB-UniRule"/>
</dbReference>
<dbReference type="HAMAP" id="MF_00446">
    <property type="entry name" value="PanD"/>
    <property type="match status" value="1"/>
</dbReference>
<accession>A0AAU9ER72</accession>
<comment type="subunit">
    <text evidence="9">Heterooctamer of four alpha and four beta subunits.</text>
</comment>
<dbReference type="EC" id="4.1.1.11" evidence="9"/>
<reference evidence="15" key="1">
    <citation type="journal article" date="2023" name="Arch. Microbiol.">
        <title>Desulfoferula mesophilus gen. nov. sp. nov., a mesophilic sulfate-reducing bacterium isolated from a brackish lake sediment.</title>
        <authorList>
            <person name="Watanabe T."/>
            <person name="Yabe T."/>
            <person name="Tsuji J.M."/>
            <person name="Fukui M."/>
        </authorList>
    </citation>
    <scope>NUCLEOTIDE SEQUENCE [LARGE SCALE GENOMIC DNA]</scope>
    <source>
        <strain evidence="15">12FAK</strain>
    </source>
</reference>
<dbReference type="NCBIfam" id="TIGR00223">
    <property type="entry name" value="panD"/>
    <property type="match status" value="1"/>
</dbReference>
<sequence>MQRHMFKSKLHRATVTEAELHYEGSLSVDQDLMDAAEMIPNEMIQVYNINNGERFETYIIPGPRGSGVICLNGAAARKGEVGDKVIIVTTAWMDEAELAAHKPLSVLVGEDNKIVKITRQEQHGLKVAL</sequence>
<evidence type="ECO:0000313" key="15">
    <source>
        <dbReference type="Proteomes" id="UP001366166"/>
    </source>
</evidence>
<feature type="binding site" evidence="9 11">
    <location>
        <begin position="73"/>
        <end position="75"/>
    </location>
    <ligand>
        <name>substrate</name>
    </ligand>
</feature>
<protein>
    <recommendedName>
        <fullName evidence="9">Aspartate 1-decarboxylase</fullName>
        <ecNumber evidence="9">4.1.1.11</ecNumber>
    </recommendedName>
    <alternativeName>
        <fullName evidence="9">Aspartate alpha-decarboxylase</fullName>
    </alternativeName>
    <component>
        <recommendedName>
            <fullName evidence="9">Aspartate 1-decarboxylase beta chain</fullName>
        </recommendedName>
    </component>
    <component>
        <recommendedName>
            <fullName evidence="9">Aspartate 1-decarboxylase alpha chain</fullName>
        </recommendedName>
    </component>
</protein>
<evidence type="ECO:0000256" key="8">
    <source>
        <dbReference type="ARBA" id="ARBA00023317"/>
    </source>
</evidence>
<keyword evidence="8 9" id="KW-0670">Pyruvate</keyword>
<evidence type="ECO:0000256" key="6">
    <source>
        <dbReference type="ARBA" id="ARBA00023239"/>
    </source>
</evidence>
<dbReference type="Pfam" id="PF02261">
    <property type="entry name" value="Asp_decarbox"/>
    <property type="match status" value="1"/>
</dbReference>
<feature type="binding site" evidence="9 11">
    <location>
        <position position="57"/>
    </location>
    <ligand>
        <name>substrate</name>
    </ligand>
</feature>
<evidence type="ECO:0000256" key="2">
    <source>
        <dbReference type="ARBA" id="ARBA00022655"/>
    </source>
</evidence>
<proteinExistence type="inferred from homology"/>
<dbReference type="InterPro" id="IPR003190">
    <property type="entry name" value="Asp_decarbox"/>
</dbReference>
<dbReference type="InterPro" id="IPR009010">
    <property type="entry name" value="Asp_de-COase-like_dom_sf"/>
</dbReference>
<feature type="active site" description="Schiff-base intermediate with substrate; via pyruvic acid" evidence="9 10">
    <location>
        <position position="25"/>
    </location>
</feature>
<keyword evidence="6 9" id="KW-0456">Lyase</keyword>
<evidence type="ECO:0000256" key="3">
    <source>
        <dbReference type="ARBA" id="ARBA00022793"/>
    </source>
</evidence>
<dbReference type="GO" id="GO:0006523">
    <property type="term" value="P:alanine biosynthetic process"/>
    <property type="evidence" value="ECO:0007669"/>
    <property type="project" value="InterPro"/>
</dbReference>
<name>A0AAU9ER72_9BACT</name>
<feature type="active site" description="Proton donor" evidence="9 10">
    <location>
        <position position="58"/>
    </location>
</feature>
<organism evidence="14 15">
    <name type="scientific">Desulfoferula mesophila</name>
    <dbReference type="NCBI Taxonomy" id="3058419"/>
    <lineage>
        <taxon>Bacteria</taxon>
        <taxon>Pseudomonadati</taxon>
        <taxon>Thermodesulfobacteriota</taxon>
        <taxon>Desulfarculia</taxon>
        <taxon>Desulfarculales</taxon>
        <taxon>Desulfarculaceae</taxon>
        <taxon>Desulfoferula</taxon>
    </lineage>
</organism>
<comment type="similarity">
    <text evidence="9">Belongs to the PanD family.</text>
</comment>
<evidence type="ECO:0000256" key="4">
    <source>
        <dbReference type="ARBA" id="ARBA00022813"/>
    </source>
</evidence>
<keyword evidence="2 9" id="KW-0566">Pantothenate biosynthesis</keyword>
<gene>
    <name evidence="9 14" type="primary">panD</name>
    <name evidence="14" type="ORF">FAK_01820</name>
</gene>
<evidence type="ECO:0000256" key="1">
    <source>
        <dbReference type="ARBA" id="ARBA00022490"/>
    </source>
</evidence>
<feature type="chain" id="PRO_5043071017" description="Aspartate 1-decarboxylase beta chain" evidence="9 13">
    <location>
        <begin position="1"/>
        <end position="24"/>
    </location>
</feature>
<dbReference type="SUPFAM" id="SSF50692">
    <property type="entry name" value="ADC-like"/>
    <property type="match status" value="1"/>
</dbReference>
<dbReference type="KEGG" id="dmp:FAK_01820"/>
<keyword evidence="5 9" id="KW-0865">Zymogen</keyword>